<keyword evidence="3" id="KW-0677">Repeat</keyword>
<feature type="compositionally biased region" description="Basic and acidic residues" evidence="7">
    <location>
        <begin position="1403"/>
        <end position="1434"/>
    </location>
</feature>
<dbReference type="InterPro" id="IPR024862">
    <property type="entry name" value="TRPV"/>
</dbReference>
<feature type="transmembrane region" description="Helical" evidence="8">
    <location>
        <begin position="847"/>
        <end position="870"/>
    </location>
</feature>
<evidence type="ECO:0000259" key="9">
    <source>
        <dbReference type="Pfam" id="PF00520"/>
    </source>
</evidence>
<feature type="region of interest" description="Disordered" evidence="7">
    <location>
        <begin position="1"/>
        <end position="33"/>
    </location>
</feature>
<feature type="compositionally biased region" description="Basic and acidic residues" evidence="7">
    <location>
        <begin position="1340"/>
        <end position="1350"/>
    </location>
</feature>
<feature type="transmembrane region" description="Helical" evidence="8">
    <location>
        <begin position="941"/>
        <end position="960"/>
    </location>
</feature>
<comment type="caution">
    <text evidence="10">The sequence shown here is derived from an EMBL/GenBank/DDBJ whole genome shotgun (WGS) entry which is preliminary data.</text>
</comment>
<evidence type="ECO:0000256" key="5">
    <source>
        <dbReference type="ARBA" id="ARBA00023136"/>
    </source>
</evidence>
<evidence type="ECO:0000256" key="8">
    <source>
        <dbReference type="SAM" id="Phobius"/>
    </source>
</evidence>
<feature type="transmembrane region" description="Helical" evidence="8">
    <location>
        <begin position="882"/>
        <end position="901"/>
    </location>
</feature>
<evidence type="ECO:0000256" key="1">
    <source>
        <dbReference type="ARBA" id="ARBA00004141"/>
    </source>
</evidence>
<dbReference type="InterPro" id="IPR005821">
    <property type="entry name" value="Ion_trans_dom"/>
</dbReference>
<dbReference type="Pfam" id="PF00520">
    <property type="entry name" value="Ion_trans"/>
    <property type="match status" value="1"/>
</dbReference>
<sequence length="1446" mass="170062">MSKEKNSDSTIVQMPDSDDDDERDRGFHNESTEITNHRNSIERIFVSQYMDDTKTYVITHSKQDHSIAGWSIDFESYGQQQPGKFYKIKEDDLGTIAYDIKSSALYKEKLALCYSVTESEKDCYKQCLIDLNKSKCYNLEHSSIDDRGQYTLGFLPDSDSKNQDARLILVSLNDHKIYKYRLNMTENKTSNTTENKTLKFSKIYDIKIPKRLDDQSKCKLCCSIYQQMLFLCVQNRKTSILQFDLSTMDLVRQYDLLLDWNSQHHSDKFTTVINKDQTLLAIEISCSAYIFSMKNGRLISKFSLNGQYSDRSTPVEFVTSKNGFESLIIDSKSYGMTNNSYVLINPYQPFENYQNLGDNLSGKTIITKLNKRIFIKKNSVYVKEALDDDKLKQVSNSTNSIYDSSIFDDIRIMFKDIQKKSDQDIKRTAQYNIPFQDGNVILEENGSYDNLRFENKMSNQIVPLRIPCTFSWKIIHKKYLVLITVEKIAIYTKYEDSSNGITGITCRYQWYNEKWKKAGETFRDNYSNKKNTCNFIPYKKIFKDILKEEFKGLTSLPLPEFSSNFNDPTNNLMVEEIINDKDKLIEMLDRRGTEIIAKFIINDADLFSKYGPEILKEAIKNQYDDVVKNVIDKIIKSIQINSNNYNYHQLSDPSKTNYSYMTTLLPFISLNFLDLCNNYPDFVIKYISYTSIILSPYCDSIKSSTNTSLYSYSKNFYIEKSKENNYINKLISSLFKRLTMTNSNTNRQSSIMKQKEVQTISFIVPFPQICVYKKNNDSNQKNKNKNQETENNQEMNHETGSNHNDNIWNEFLHKQKSILFCNIDSNHFYNWWNFAAIIDFKWKTFGWIYHYLIWFFYSVFCICYTLASMLEPNSITDIQRKSLFIISIIFGSIFLIFEIRQCLWNHTNYFNDLWNLFDIGSYSLPIAASICWIINKSQPHWLVAISTILLSFKFLLFFRVFKSFGIYFAIILGVAKTVYPFLVVLFFILLGYAQAFYFILRTVNVNDNNDPWNLATRFYFANSDEIINDTTTLVQPPDSNTNLFNWFPTSLFAVYKIITGDSGSLSPWTYRENPLMTILLVTFTFFTVIYLLNLFIGLLNIAIADYNKEEEFLLQKAQIIMEIELFYMFSHWRYDKEWFPDWIYYDMPVTEVRKLINAIDNDKTMFNYYLPVISTDLRNLVALIDDIKEEQKNKEFSELKYQQISQRIQYLQMSIQNLQMSVQNQQMGEKNQQMGEKNQQMNAQNQQMGLLISYQLNVLQYQQQYQQMSIQNQNQQIDLQLSILGQQISVLNQQMGVANQENQQQTPDQQSQQTGGQNQRTGEQKQNQRTGEQKQNQRTGEQKENQRTGEQKQNQRTGEQKQNQRTGEQKQNQRTGEQKQNQRTGEQKQNQRTGEQKQNQRTGEQDQRTGEQDQRTGEQDQRTDEQDQRTDEQSRWFPSFRSLIYK</sequence>
<reference evidence="10" key="1">
    <citation type="submission" date="2019-10" db="EMBL/GenBank/DDBJ databases">
        <title>Conservation and host-specific expression of non-tandemly repeated heterogenous ribosome RNA gene in arbuscular mycorrhizal fungi.</title>
        <authorList>
            <person name="Maeda T."/>
            <person name="Kobayashi Y."/>
            <person name="Nakagawa T."/>
            <person name="Ezawa T."/>
            <person name="Yamaguchi K."/>
            <person name="Bino T."/>
            <person name="Nishimoto Y."/>
            <person name="Shigenobu S."/>
            <person name="Kawaguchi M."/>
        </authorList>
    </citation>
    <scope>NUCLEOTIDE SEQUENCE</scope>
    <source>
        <strain evidence="10">HR1</strain>
    </source>
</reference>
<keyword evidence="4 8" id="KW-1133">Transmembrane helix</keyword>
<evidence type="ECO:0000313" key="11">
    <source>
        <dbReference type="Proteomes" id="UP000615446"/>
    </source>
</evidence>
<dbReference type="OrthoDB" id="2378583at2759"/>
<evidence type="ECO:0000256" key="2">
    <source>
        <dbReference type="ARBA" id="ARBA00022692"/>
    </source>
</evidence>
<feature type="compositionally biased region" description="Polar residues" evidence="7">
    <location>
        <begin position="1325"/>
        <end position="1339"/>
    </location>
</feature>
<keyword evidence="5 8" id="KW-0472">Membrane</keyword>
<evidence type="ECO:0000256" key="4">
    <source>
        <dbReference type="ARBA" id="ARBA00022989"/>
    </source>
</evidence>
<accession>A0A8H3LJT2</accession>
<feature type="compositionally biased region" description="Basic and acidic residues" evidence="7">
    <location>
        <begin position="23"/>
        <end position="33"/>
    </location>
</feature>
<feature type="compositionally biased region" description="Polar residues" evidence="7">
    <location>
        <begin position="1351"/>
        <end position="1402"/>
    </location>
</feature>
<evidence type="ECO:0000313" key="10">
    <source>
        <dbReference type="EMBL" id="GES87045.1"/>
    </source>
</evidence>
<evidence type="ECO:0000256" key="3">
    <source>
        <dbReference type="ARBA" id="ARBA00022737"/>
    </source>
</evidence>
<dbReference type="GO" id="GO:0098703">
    <property type="term" value="P:calcium ion import across plasma membrane"/>
    <property type="evidence" value="ECO:0007669"/>
    <property type="project" value="TreeGrafter"/>
</dbReference>
<feature type="transmembrane region" description="Helical" evidence="8">
    <location>
        <begin position="913"/>
        <end position="934"/>
    </location>
</feature>
<gene>
    <name evidence="10" type="ORF">RCL2_001406900</name>
</gene>
<protein>
    <recommendedName>
        <fullName evidence="9">Ion transport domain-containing protein</fullName>
    </recommendedName>
</protein>
<feature type="compositionally biased region" description="Low complexity" evidence="7">
    <location>
        <begin position="1299"/>
        <end position="1321"/>
    </location>
</feature>
<proteinExistence type="predicted"/>
<dbReference type="PANTHER" id="PTHR10582">
    <property type="entry name" value="TRANSIENT RECEPTOR POTENTIAL ION CHANNEL PROTEIN"/>
    <property type="match status" value="1"/>
</dbReference>
<keyword evidence="6" id="KW-0175">Coiled coil</keyword>
<dbReference type="GO" id="GO:0005886">
    <property type="term" value="C:plasma membrane"/>
    <property type="evidence" value="ECO:0007669"/>
    <property type="project" value="TreeGrafter"/>
</dbReference>
<dbReference type="Gene3D" id="1.10.287.70">
    <property type="match status" value="1"/>
</dbReference>
<comment type="subcellular location">
    <subcellularLocation>
        <location evidence="1">Membrane</location>
        <topology evidence="1">Multi-pass membrane protein</topology>
    </subcellularLocation>
</comment>
<evidence type="ECO:0000256" key="7">
    <source>
        <dbReference type="SAM" id="MobiDB-lite"/>
    </source>
</evidence>
<organism evidence="10 11">
    <name type="scientific">Rhizophagus clarus</name>
    <dbReference type="NCBI Taxonomy" id="94130"/>
    <lineage>
        <taxon>Eukaryota</taxon>
        <taxon>Fungi</taxon>
        <taxon>Fungi incertae sedis</taxon>
        <taxon>Mucoromycota</taxon>
        <taxon>Glomeromycotina</taxon>
        <taxon>Glomeromycetes</taxon>
        <taxon>Glomerales</taxon>
        <taxon>Glomeraceae</taxon>
        <taxon>Rhizophagus</taxon>
    </lineage>
</organism>
<keyword evidence="2 8" id="KW-0812">Transmembrane</keyword>
<feature type="transmembrane region" description="Helical" evidence="8">
    <location>
        <begin position="966"/>
        <end position="992"/>
    </location>
</feature>
<feature type="domain" description="Ion transport" evidence="9">
    <location>
        <begin position="850"/>
        <end position="1110"/>
    </location>
</feature>
<name>A0A8H3LJT2_9GLOM</name>
<dbReference type="EMBL" id="BLAL01000162">
    <property type="protein sequence ID" value="GES87045.1"/>
    <property type="molecule type" value="Genomic_DNA"/>
</dbReference>
<feature type="region of interest" description="Disordered" evidence="7">
    <location>
        <begin position="1299"/>
        <end position="1446"/>
    </location>
</feature>
<feature type="coiled-coil region" evidence="6">
    <location>
        <begin position="1187"/>
        <end position="1244"/>
    </location>
</feature>
<dbReference type="Proteomes" id="UP000615446">
    <property type="component" value="Unassembled WGS sequence"/>
</dbReference>
<dbReference type="GO" id="GO:0005216">
    <property type="term" value="F:monoatomic ion channel activity"/>
    <property type="evidence" value="ECO:0007669"/>
    <property type="project" value="InterPro"/>
</dbReference>
<feature type="transmembrane region" description="Helical" evidence="8">
    <location>
        <begin position="1078"/>
        <end position="1103"/>
    </location>
</feature>
<feature type="region of interest" description="Disordered" evidence="7">
    <location>
        <begin position="775"/>
        <end position="799"/>
    </location>
</feature>
<dbReference type="PANTHER" id="PTHR10582:SF2">
    <property type="entry name" value="INACTIVE"/>
    <property type="match status" value="1"/>
</dbReference>
<evidence type="ECO:0000256" key="6">
    <source>
        <dbReference type="SAM" id="Coils"/>
    </source>
</evidence>